<accession>A0A1A8B3L1</accession>
<sequence>RAVLPLQARAAEAHAGDGEVHPAEPGGAAEAGRGAPRQGAGSVQGEVREAGEPDLQHRRAGEHEGSVREAERLLHVRHSRDGSRTLGPCPVPTQTLLLLFVYSLFLNRKQTLK</sequence>
<dbReference type="AlphaFoldDB" id="A0A1A8B3L1"/>
<organism evidence="2">
    <name type="scientific">Nothobranchius furzeri</name>
    <name type="common">Turquoise killifish</name>
    <dbReference type="NCBI Taxonomy" id="105023"/>
    <lineage>
        <taxon>Eukaryota</taxon>
        <taxon>Metazoa</taxon>
        <taxon>Chordata</taxon>
        <taxon>Craniata</taxon>
        <taxon>Vertebrata</taxon>
        <taxon>Euteleostomi</taxon>
        <taxon>Actinopterygii</taxon>
        <taxon>Neopterygii</taxon>
        <taxon>Teleostei</taxon>
        <taxon>Neoteleostei</taxon>
        <taxon>Acanthomorphata</taxon>
        <taxon>Ovalentaria</taxon>
        <taxon>Atherinomorphae</taxon>
        <taxon>Cyprinodontiformes</taxon>
        <taxon>Nothobranchiidae</taxon>
        <taxon>Nothobranchius</taxon>
    </lineage>
</organism>
<feature type="compositionally biased region" description="Low complexity" evidence="1">
    <location>
        <begin position="23"/>
        <end position="41"/>
    </location>
</feature>
<protein>
    <submittedName>
        <fullName evidence="2">V-maf musculoaponeurotic fibrosarcoma oncogene homolog A (Avian)</fullName>
    </submittedName>
</protein>
<proteinExistence type="predicted"/>
<dbReference type="EMBL" id="HADY01023577">
    <property type="protein sequence ID" value="SBP62062.1"/>
    <property type="molecule type" value="Transcribed_RNA"/>
</dbReference>
<reference evidence="2" key="1">
    <citation type="submission" date="2016-05" db="EMBL/GenBank/DDBJ databases">
        <authorList>
            <person name="Lavstsen T."/>
            <person name="Jespersen J.S."/>
        </authorList>
    </citation>
    <scope>NUCLEOTIDE SEQUENCE</scope>
    <source>
        <tissue evidence="2">Brain</tissue>
    </source>
</reference>
<reference evidence="2" key="2">
    <citation type="submission" date="2016-06" db="EMBL/GenBank/DDBJ databases">
        <title>The genome of a short-lived fish provides insights into sex chromosome evolution and the genetic control of aging.</title>
        <authorList>
            <person name="Reichwald K."/>
            <person name="Felder M."/>
            <person name="Petzold A."/>
            <person name="Koch P."/>
            <person name="Groth M."/>
            <person name="Platzer M."/>
        </authorList>
    </citation>
    <scope>NUCLEOTIDE SEQUENCE</scope>
    <source>
        <tissue evidence="2">Brain</tissue>
    </source>
</reference>
<feature type="region of interest" description="Disordered" evidence="1">
    <location>
        <begin position="1"/>
        <end position="69"/>
    </location>
</feature>
<evidence type="ECO:0000313" key="2">
    <source>
        <dbReference type="EMBL" id="SBP62062.1"/>
    </source>
</evidence>
<gene>
    <name evidence="2" type="primary">MAFA</name>
</gene>
<feature type="compositionally biased region" description="Basic and acidic residues" evidence="1">
    <location>
        <begin position="11"/>
        <end position="22"/>
    </location>
</feature>
<evidence type="ECO:0000256" key="1">
    <source>
        <dbReference type="SAM" id="MobiDB-lite"/>
    </source>
</evidence>
<feature type="compositionally biased region" description="Basic and acidic residues" evidence="1">
    <location>
        <begin position="46"/>
        <end position="69"/>
    </location>
</feature>
<name>A0A1A8B3L1_NOTFU</name>
<feature type="non-terminal residue" evidence="2">
    <location>
        <position position="1"/>
    </location>
</feature>
<feature type="non-terminal residue" evidence="2">
    <location>
        <position position="113"/>
    </location>
</feature>